<keyword evidence="2" id="KW-1185">Reference proteome</keyword>
<dbReference type="KEGG" id="lji:ELX58_02815"/>
<evidence type="ECO:0000313" key="1">
    <source>
        <dbReference type="EMBL" id="QBP18094.1"/>
    </source>
</evidence>
<organism evidence="1 2">
    <name type="scientific">Acetilactobacillus jinshanensis</name>
    <dbReference type="NCBI Taxonomy" id="1720083"/>
    <lineage>
        <taxon>Bacteria</taxon>
        <taxon>Bacillati</taxon>
        <taxon>Bacillota</taxon>
        <taxon>Bacilli</taxon>
        <taxon>Lactobacillales</taxon>
        <taxon>Lactobacillaceae</taxon>
        <taxon>Acetilactobacillus</taxon>
    </lineage>
</organism>
<accession>A0A4P6ZK98</accession>
<name>A0A4P6ZK98_9LACO</name>
<dbReference type="EMBL" id="CP034726">
    <property type="protein sequence ID" value="QBP18094.1"/>
    <property type="molecule type" value="Genomic_DNA"/>
</dbReference>
<gene>
    <name evidence="1" type="ORF">ELX58_02815</name>
</gene>
<sequence length="174" mass="20488">MRTKPILKLIKSVRFHVKNHDQFKIADDIRNVINVTHHFQTVSTKMTKYPDMDISKKVVNYADDLQNLMNDYPNYPEFQPKEQKQFVHDLLTIYYFIYFDLQNKCQVKEINSTFKVAKTPAFKKKWQDAETQLRKAGNVVLDARFVSDANFTQSPDGSLIIDYLPKTTIEKTFN</sequence>
<evidence type="ECO:0000313" key="2">
    <source>
        <dbReference type="Proteomes" id="UP000294321"/>
    </source>
</evidence>
<reference evidence="2" key="1">
    <citation type="submission" date="2018-12" db="EMBL/GenBank/DDBJ databases">
        <title>A new species of lactobacillus.</title>
        <authorList>
            <person name="Jian Y."/>
            <person name="Xin L."/>
            <person name="Hong Z.J."/>
            <person name="Ming L.Z."/>
            <person name="Hong X.Z."/>
        </authorList>
    </citation>
    <scope>NUCLEOTIDE SEQUENCE [LARGE SCALE GENOMIC DNA]</scope>
    <source>
        <strain evidence="2">HSLZ-75</strain>
    </source>
</reference>
<proteinExistence type="predicted"/>
<dbReference type="Proteomes" id="UP000294321">
    <property type="component" value="Chromosome"/>
</dbReference>
<dbReference type="AlphaFoldDB" id="A0A4P6ZK98"/>
<dbReference type="RefSeq" id="WP_133441651.1">
    <property type="nucleotide sequence ID" value="NZ_CP034726.1"/>
</dbReference>
<protein>
    <submittedName>
        <fullName evidence="1">Uncharacterized protein</fullName>
    </submittedName>
</protein>